<dbReference type="EMBL" id="JAFJYH010000050">
    <property type="protein sequence ID" value="KAG4422349.1"/>
    <property type="molecule type" value="Genomic_DNA"/>
</dbReference>
<feature type="transmembrane region" description="Helical" evidence="3">
    <location>
        <begin position="151"/>
        <end position="172"/>
    </location>
</feature>
<dbReference type="Proteomes" id="UP000664132">
    <property type="component" value="Unassembled WGS sequence"/>
</dbReference>
<evidence type="ECO:0000313" key="5">
    <source>
        <dbReference type="EMBL" id="KAG4422349.1"/>
    </source>
</evidence>
<comment type="subcellular location">
    <subcellularLocation>
        <location evidence="1">Membrane</location>
        <topology evidence="1">Multi-pass membrane protein</topology>
    </subcellularLocation>
</comment>
<feature type="transmembrane region" description="Helical" evidence="3">
    <location>
        <begin position="216"/>
        <end position="238"/>
    </location>
</feature>
<evidence type="ECO:0000313" key="6">
    <source>
        <dbReference type="Proteomes" id="UP000664132"/>
    </source>
</evidence>
<feature type="transmembrane region" description="Helical" evidence="3">
    <location>
        <begin position="412"/>
        <end position="435"/>
    </location>
</feature>
<dbReference type="Gene3D" id="1.20.1250.20">
    <property type="entry name" value="MFS general substrate transporter like domains"/>
    <property type="match status" value="2"/>
</dbReference>
<feature type="transmembrane region" description="Helical" evidence="3">
    <location>
        <begin position="259"/>
        <end position="280"/>
    </location>
</feature>
<name>A0A8H8BSH3_9HELO</name>
<evidence type="ECO:0000259" key="4">
    <source>
        <dbReference type="PROSITE" id="PS50850"/>
    </source>
</evidence>
<dbReference type="InterPro" id="IPR011701">
    <property type="entry name" value="MFS"/>
</dbReference>
<keyword evidence="3" id="KW-1133">Transmembrane helix</keyword>
<organism evidence="5 6">
    <name type="scientific">Cadophora malorum</name>
    <dbReference type="NCBI Taxonomy" id="108018"/>
    <lineage>
        <taxon>Eukaryota</taxon>
        <taxon>Fungi</taxon>
        <taxon>Dikarya</taxon>
        <taxon>Ascomycota</taxon>
        <taxon>Pezizomycotina</taxon>
        <taxon>Leotiomycetes</taxon>
        <taxon>Helotiales</taxon>
        <taxon>Ploettnerulaceae</taxon>
        <taxon>Cadophora</taxon>
    </lineage>
</organism>
<gene>
    <name evidence="5" type="ORF">IFR04_004501</name>
</gene>
<dbReference type="SUPFAM" id="SSF103473">
    <property type="entry name" value="MFS general substrate transporter"/>
    <property type="match status" value="1"/>
</dbReference>
<comment type="similarity">
    <text evidence="2">Belongs to the major facilitator superfamily. Monocarboxylate porter (TC 2.A.1.13) family.</text>
</comment>
<dbReference type="Pfam" id="PF07690">
    <property type="entry name" value="MFS_1"/>
    <property type="match status" value="1"/>
</dbReference>
<evidence type="ECO:0000256" key="1">
    <source>
        <dbReference type="ARBA" id="ARBA00004141"/>
    </source>
</evidence>
<comment type="caution">
    <text evidence="5">The sequence shown here is derived from an EMBL/GenBank/DDBJ whole genome shotgun (WGS) entry which is preliminary data.</text>
</comment>
<dbReference type="PANTHER" id="PTHR11360:SF234">
    <property type="entry name" value="MFS-TYPE TRANSPORTER DBAD-RELATED"/>
    <property type="match status" value="1"/>
</dbReference>
<keyword evidence="3" id="KW-0472">Membrane</keyword>
<protein>
    <recommendedName>
        <fullName evidence="4">Major facilitator superfamily (MFS) profile domain-containing protein</fullName>
    </recommendedName>
</protein>
<sequence>MILNNGLFREDADLTVANPRNHSDSSSYTDVQEKMEVDQAQAVKTDSVERSENVTAYLQVVGAFFLMFNSWGVANTFGAYQNYYETALLKEETPSRISWIGSIQAFLLLLLGGLLTGPIFDAGHLRGLVIVGTVASVFGMMMTSICKEYWQVVLAQGLVVGVGSGCMLLPSVAVFPQYFTKRRALATGLAAAGSSLGGVVYPTVFHELQPKIGFGWTTRVIAFMMLGTLTIPIAVMRAKVFPATRRPLFDFKVLRNMPYVLFSLGEFFGFMGMYIPFYYITSYSLAKDIANANLSFYLLAIINAASIFGRIVPNFVADISGPLNICGPFVLFCGIIAFCWTSISSIGQIIVFCLSYGFFSGTFVSITGPSIASLSTDMSLMGTHMGMSFAAASLGLLVGNPVAGVLLDSYGWIGPAMFCGATNVLAGICVVLARFSKTGKVWVVKA</sequence>
<dbReference type="InterPro" id="IPR020846">
    <property type="entry name" value="MFS_dom"/>
</dbReference>
<dbReference type="InterPro" id="IPR036259">
    <property type="entry name" value="MFS_trans_sf"/>
</dbReference>
<keyword evidence="6" id="KW-1185">Reference proteome</keyword>
<dbReference type="GO" id="GO:0016020">
    <property type="term" value="C:membrane"/>
    <property type="evidence" value="ECO:0007669"/>
    <property type="project" value="UniProtKB-SubCell"/>
</dbReference>
<keyword evidence="3" id="KW-0812">Transmembrane</keyword>
<dbReference type="InterPro" id="IPR050327">
    <property type="entry name" value="Proton-linked_MCT"/>
</dbReference>
<proteinExistence type="inferred from homology"/>
<feature type="transmembrane region" description="Helical" evidence="3">
    <location>
        <begin position="54"/>
        <end position="77"/>
    </location>
</feature>
<dbReference type="OrthoDB" id="6509908at2759"/>
<feature type="transmembrane region" description="Helical" evidence="3">
    <location>
        <begin position="97"/>
        <end position="115"/>
    </location>
</feature>
<evidence type="ECO:0000256" key="3">
    <source>
        <dbReference type="SAM" id="Phobius"/>
    </source>
</evidence>
<reference evidence="5" key="1">
    <citation type="submission" date="2021-02" db="EMBL/GenBank/DDBJ databases">
        <title>Genome sequence Cadophora malorum strain M34.</title>
        <authorList>
            <person name="Stefanovic E."/>
            <person name="Vu D."/>
            <person name="Scully C."/>
            <person name="Dijksterhuis J."/>
            <person name="Roader J."/>
            <person name="Houbraken J."/>
        </authorList>
    </citation>
    <scope>NUCLEOTIDE SEQUENCE</scope>
    <source>
        <strain evidence="5">M34</strain>
    </source>
</reference>
<feature type="transmembrane region" description="Helical" evidence="3">
    <location>
        <begin position="323"/>
        <end position="343"/>
    </location>
</feature>
<feature type="domain" description="Major facilitator superfamily (MFS) profile" evidence="4">
    <location>
        <begin position="55"/>
        <end position="438"/>
    </location>
</feature>
<accession>A0A8H8BSH3</accession>
<feature type="transmembrane region" description="Helical" evidence="3">
    <location>
        <begin position="184"/>
        <end position="204"/>
    </location>
</feature>
<dbReference type="PANTHER" id="PTHR11360">
    <property type="entry name" value="MONOCARBOXYLATE TRANSPORTER"/>
    <property type="match status" value="1"/>
</dbReference>
<feature type="transmembrane region" description="Helical" evidence="3">
    <location>
        <begin position="127"/>
        <end position="145"/>
    </location>
</feature>
<feature type="transmembrane region" description="Helical" evidence="3">
    <location>
        <begin position="292"/>
        <end position="311"/>
    </location>
</feature>
<feature type="transmembrane region" description="Helical" evidence="3">
    <location>
        <begin position="386"/>
        <end position="406"/>
    </location>
</feature>
<dbReference type="AlphaFoldDB" id="A0A8H8BSH3"/>
<evidence type="ECO:0000256" key="2">
    <source>
        <dbReference type="ARBA" id="ARBA00006727"/>
    </source>
</evidence>
<dbReference type="PROSITE" id="PS50850">
    <property type="entry name" value="MFS"/>
    <property type="match status" value="1"/>
</dbReference>
<feature type="transmembrane region" description="Helical" evidence="3">
    <location>
        <begin position="349"/>
        <end position="374"/>
    </location>
</feature>
<dbReference type="GO" id="GO:0022857">
    <property type="term" value="F:transmembrane transporter activity"/>
    <property type="evidence" value="ECO:0007669"/>
    <property type="project" value="InterPro"/>
</dbReference>